<dbReference type="AlphaFoldDB" id="A0AA47MN30"/>
<dbReference type="EMBL" id="JAOPHQ010003434">
    <property type="protein sequence ID" value="KAK0143119.1"/>
    <property type="molecule type" value="Genomic_DNA"/>
</dbReference>
<gene>
    <name evidence="1" type="ORF">N1851_018764</name>
</gene>
<name>A0AA47MN30_MERPO</name>
<dbReference type="PANTHER" id="PTHR45913">
    <property type="entry name" value="EPM2A-INTERACTING PROTEIN 1"/>
    <property type="match status" value="1"/>
</dbReference>
<organism evidence="1 2">
    <name type="scientific">Merluccius polli</name>
    <name type="common">Benguela hake</name>
    <name type="synonym">Merluccius cadenati</name>
    <dbReference type="NCBI Taxonomy" id="89951"/>
    <lineage>
        <taxon>Eukaryota</taxon>
        <taxon>Metazoa</taxon>
        <taxon>Chordata</taxon>
        <taxon>Craniata</taxon>
        <taxon>Vertebrata</taxon>
        <taxon>Euteleostomi</taxon>
        <taxon>Actinopterygii</taxon>
        <taxon>Neopterygii</taxon>
        <taxon>Teleostei</taxon>
        <taxon>Neoteleostei</taxon>
        <taxon>Acanthomorphata</taxon>
        <taxon>Zeiogadaria</taxon>
        <taxon>Gadariae</taxon>
        <taxon>Gadiformes</taxon>
        <taxon>Gadoidei</taxon>
        <taxon>Merlucciidae</taxon>
        <taxon>Merluccius</taxon>
    </lineage>
</organism>
<evidence type="ECO:0000313" key="2">
    <source>
        <dbReference type="Proteomes" id="UP001174136"/>
    </source>
</evidence>
<dbReference type="PANTHER" id="PTHR45913:SF9">
    <property type="entry name" value="GENERAL TRANSCRIPTION FACTOR II-I REPEAT DOMAIN-CONTAINING PROTEIN 2-LIKE-RELATED"/>
    <property type="match status" value="1"/>
</dbReference>
<accession>A0AA47MN30</accession>
<sequence length="73" mass="8310">MNGTTRGSDRYDRVSGCLERLNLSWTKLLNLTNDGSPNLTGKNAGLLRRLQDRVREDDPNSDLIFLHCVIHQE</sequence>
<protein>
    <submittedName>
        <fullName evidence="1">General transcription factor II-I repeat domain-containing protein 2</fullName>
    </submittedName>
</protein>
<comment type="caution">
    <text evidence="1">The sequence shown here is derived from an EMBL/GenBank/DDBJ whole genome shotgun (WGS) entry which is preliminary data.</text>
</comment>
<dbReference type="Proteomes" id="UP001174136">
    <property type="component" value="Unassembled WGS sequence"/>
</dbReference>
<reference evidence="1" key="1">
    <citation type="journal article" date="2023" name="Front. Mar. Sci.">
        <title>A new Merluccius polli reference genome to investigate the effects of global change in West African waters.</title>
        <authorList>
            <person name="Mateo J.L."/>
            <person name="Blanco-Fernandez C."/>
            <person name="Garcia-Vazquez E."/>
            <person name="Machado-Schiaffino G."/>
        </authorList>
    </citation>
    <scope>NUCLEOTIDE SEQUENCE</scope>
    <source>
        <strain evidence="1">C29</strain>
        <tissue evidence="1">Fin</tissue>
    </source>
</reference>
<proteinExistence type="predicted"/>
<keyword evidence="2" id="KW-1185">Reference proteome</keyword>
<evidence type="ECO:0000313" key="1">
    <source>
        <dbReference type="EMBL" id="KAK0143119.1"/>
    </source>
</evidence>